<dbReference type="AlphaFoldDB" id="A0A380ZXF1"/>
<evidence type="ECO:0000313" key="3">
    <source>
        <dbReference type="Proteomes" id="UP000255515"/>
    </source>
</evidence>
<sequence length="151" mass="17642">MFKKFTWGHGIVVALLSFMLFILSMIFYFSRNWQNSEMVSHNYYEEELRYQEVIDAKNNAAQLKEQPTVTQTPQGINIVFPVSVRPENGKAQFELFRTDDANLDIKKEEDMGGKLGFTIPARVLSSGSYTLKLRWTKNNTPYQIDYDILWK</sequence>
<accession>A0A380ZXF1</accession>
<keyword evidence="1" id="KW-0472">Membrane</keyword>
<dbReference type="EMBL" id="UFTJ01000003">
    <property type="protein sequence ID" value="SUV52210.1"/>
    <property type="molecule type" value="Genomic_DNA"/>
</dbReference>
<protein>
    <submittedName>
        <fullName evidence="2">FixH</fullName>
    </submittedName>
</protein>
<gene>
    <name evidence="2" type="ORF">NCTC11661_01431</name>
</gene>
<dbReference type="RefSeq" id="WP_002664882.1">
    <property type="nucleotide sequence ID" value="NZ_UFTJ01000003.1"/>
</dbReference>
<reference evidence="2 3" key="1">
    <citation type="submission" date="2018-06" db="EMBL/GenBank/DDBJ databases">
        <authorList>
            <consortium name="Pathogen Informatics"/>
            <person name="Doyle S."/>
        </authorList>
    </citation>
    <scope>NUCLEOTIDE SEQUENCE [LARGE SCALE GENOMIC DNA]</scope>
    <source>
        <strain evidence="2 3">NCTC11661</strain>
    </source>
</reference>
<evidence type="ECO:0000256" key="1">
    <source>
        <dbReference type="SAM" id="Phobius"/>
    </source>
</evidence>
<evidence type="ECO:0000313" key="2">
    <source>
        <dbReference type="EMBL" id="SUV52210.1"/>
    </source>
</evidence>
<organism evidence="2 3">
    <name type="scientific">Bergeyella zoohelcum</name>
    <dbReference type="NCBI Taxonomy" id="1015"/>
    <lineage>
        <taxon>Bacteria</taxon>
        <taxon>Pseudomonadati</taxon>
        <taxon>Bacteroidota</taxon>
        <taxon>Flavobacteriia</taxon>
        <taxon>Flavobacteriales</taxon>
        <taxon>Weeksellaceae</taxon>
        <taxon>Bergeyella</taxon>
    </lineage>
</organism>
<dbReference type="Pfam" id="PF05751">
    <property type="entry name" value="FixH"/>
    <property type="match status" value="1"/>
</dbReference>
<keyword evidence="1" id="KW-1133">Transmembrane helix</keyword>
<dbReference type="Proteomes" id="UP000255515">
    <property type="component" value="Unassembled WGS sequence"/>
</dbReference>
<name>A0A380ZXF1_9FLAO</name>
<feature type="transmembrane region" description="Helical" evidence="1">
    <location>
        <begin position="6"/>
        <end position="29"/>
    </location>
</feature>
<keyword evidence="1" id="KW-0812">Transmembrane</keyword>
<proteinExistence type="predicted"/>
<dbReference type="InterPro" id="IPR008620">
    <property type="entry name" value="FixH"/>
</dbReference>